<name>A0A365TPB9_9GAMM</name>
<reference evidence="3" key="1">
    <citation type="submission" date="2018-06" db="EMBL/GenBank/DDBJ databases">
        <title>Whole genome sequencing of four bacterial strains from South Shetland trench revealing bio-synthetic gene clusters.</title>
        <authorList>
            <person name="Abdel-Mageed W.M."/>
            <person name="Lehri B."/>
            <person name="Jarmusch S."/>
            <person name="Miranda K."/>
            <person name="Goodfellow M."/>
            <person name="Jaspars M."/>
            <person name="Karlyshev A.V."/>
        </authorList>
    </citation>
    <scope>NUCLEOTIDE SEQUENCE [LARGE SCALE GENOMIC DNA]</scope>
    <source>
        <strain evidence="3">SST4</strain>
    </source>
</reference>
<evidence type="ECO:0000313" key="3">
    <source>
        <dbReference type="Proteomes" id="UP000252204"/>
    </source>
</evidence>
<keyword evidence="3" id="KW-1185">Reference proteome</keyword>
<dbReference type="InterPro" id="IPR050834">
    <property type="entry name" value="Glycosyltransf_2"/>
</dbReference>
<evidence type="ECO:0000313" key="2">
    <source>
        <dbReference type="EMBL" id="RBI67804.1"/>
    </source>
</evidence>
<dbReference type="SUPFAM" id="SSF53448">
    <property type="entry name" value="Nucleotide-diphospho-sugar transferases"/>
    <property type="match status" value="2"/>
</dbReference>
<sequence length="466" mass="52612">MNMKSKQNNPLVTVYIPCRNYGRFLDHALQSLRTQLYENWELFIVDEGSEDNTQVIARYFKDRVTQNVEIILNPAPVGLQKVANHILGLAGGRYIMRLDADDWLDESALLLMTAKLESDPKLGLVYGNYYYTNEQGEVLGFERRQKLGIEDNSNHLPPHGACTMVRTNVLKAANGYSEEITAQDGWELWFKLLQRTKAASLEAPVFFYRQHGNSLSRDTERLLEARAKILSKIRSRSSGSYSPTCLAVIPAKESYPAFEGVPFRQIDGASLLQIAAQTAQQATTVTEVAITSESDRVLQFANLLVSDGKLKPLITAQRPQGLSGNNIRPQEILLHATEAYFTKHGHHPDIVLFLSLHAPFRMAKHIEKAIDVLLLQGCDSVVSVHEEREPIFAHGSEGLKLLNPGRFEGLSYEREKLYHFNGSIIATWTEAIMHCSLFKERIGYIEMGWQESIQIKSETDIYNCLN</sequence>
<dbReference type="CDD" id="cd00761">
    <property type="entry name" value="Glyco_tranf_GTA_type"/>
    <property type="match status" value="1"/>
</dbReference>
<dbReference type="Pfam" id="PF00535">
    <property type="entry name" value="Glycos_transf_2"/>
    <property type="match status" value="1"/>
</dbReference>
<comment type="caution">
    <text evidence="2">The sequence shown here is derived from an EMBL/GenBank/DDBJ whole genome shotgun (WGS) entry which is preliminary data.</text>
</comment>
<accession>A0A365TPB9</accession>
<dbReference type="InterPro" id="IPR029044">
    <property type="entry name" value="Nucleotide-diphossugar_trans"/>
</dbReference>
<dbReference type="Proteomes" id="UP000252204">
    <property type="component" value="Unassembled WGS sequence"/>
</dbReference>
<protein>
    <recommendedName>
        <fullName evidence="1">Glycosyltransferase 2-like domain-containing protein</fullName>
    </recommendedName>
</protein>
<feature type="domain" description="Glycosyltransferase 2-like" evidence="1">
    <location>
        <begin position="13"/>
        <end position="153"/>
    </location>
</feature>
<dbReference type="PANTHER" id="PTHR43685">
    <property type="entry name" value="GLYCOSYLTRANSFERASE"/>
    <property type="match status" value="1"/>
</dbReference>
<dbReference type="AlphaFoldDB" id="A0A365TPB9"/>
<proteinExistence type="predicted"/>
<dbReference type="EMBL" id="QNTU01000004">
    <property type="protein sequence ID" value="RBI67804.1"/>
    <property type="molecule type" value="Genomic_DNA"/>
</dbReference>
<evidence type="ECO:0000259" key="1">
    <source>
        <dbReference type="Pfam" id="PF00535"/>
    </source>
</evidence>
<dbReference type="InterPro" id="IPR001173">
    <property type="entry name" value="Glyco_trans_2-like"/>
</dbReference>
<dbReference type="PANTHER" id="PTHR43685:SF11">
    <property type="entry name" value="GLYCOSYLTRANSFERASE TAGX-RELATED"/>
    <property type="match status" value="1"/>
</dbReference>
<organism evidence="2 3">
    <name type="scientific">Vreelandella sulfidaeris</name>
    <dbReference type="NCBI Taxonomy" id="115553"/>
    <lineage>
        <taxon>Bacteria</taxon>
        <taxon>Pseudomonadati</taxon>
        <taxon>Pseudomonadota</taxon>
        <taxon>Gammaproteobacteria</taxon>
        <taxon>Oceanospirillales</taxon>
        <taxon>Halomonadaceae</taxon>
        <taxon>Vreelandella</taxon>
    </lineage>
</organism>
<dbReference type="Gene3D" id="3.90.550.10">
    <property type="entry name" value="Spore Coat Polysaccharide Biosynthesis Protein SpsA, Chain A"/>
    <property type="match status" value="2"/>
</dbReference>
<dbReference type="OrthoDB" id="276604at2"/>
<dbReference type="RefSeq" id="WP_113269452.1">
    <property type="nucleotide sequence ID" value="NZ_QNTU01000004.1"/>
</dbReference>
<gene>
    <name evidence="2" type="ORF">DQ400_08965</name>
</gene>